<name>A0A512BA22_9BACT</name>
<sequence length="97" mass="10646">MESTTKVQEASVDETVKGKTSFGLDQIDNPTPKWATKAFRWFFYITSVALFIISVDDNISAAVAKNIGKYISIALMAAHGLKTLTGVDVDENEFKKA</sequence>
<keyword evidence="1" id="KW-1133">Transmembrane helix</keyword>
<dbReference type="AlphaFoldDB" id="A0A512BA22"/>
<reference evidence="2 3" key="1">
    <citation type="submission" date="2019-07" db="EMBL/GenBank/DDBJ databases">
        <title>Whole genome shotgun sequence of Segetibacter aerophilus NBRC 106135.</title>
        <authorList>
            <person name="Hosoyama A."/>
            <person name="Uohara A."/>
            <person name="Ohji S."/>
            <person name="Ichikawa N."/>
        </authorList>
    </citation>
    <scope>NUCLEOTIDE SEQUENCE [LARGE SCALE GENOMIC DNA]</scope>
    <source>
        <strain evidence="2 3">NBRC 106135</strain>
    </source>
</reference>
<dbReference type="RefSeq" id="WP_147202850.1">
    <property type="nucleotide sequence ID" value="NZ_BJYT01000004.1"/>
</dbReference>
<evidence type="ECO:0000313" key="3">
    <source>
        <dbReference type="Proteomes" id="UP000321513"/>
    </source>
</evidence>
<evidence type="ECO:0000313" key="2">
    <source>
        <dbReference type="EMBL" id="GEO08783.1"/>
    </source>
</evidence>
<keyword evidence="1" id="KW-0472">Membrane</keyword>
<gene>
    <name evidence="2" type="ORF">SAE01_12790</name>
</gene>
<feature type="transmembrane region" description="Helical" evidence="1">
    <location>
        <begin position="38"/>
        <end position="55"/>
    </location>
</feature>
<organism evidence="2 3">
    <name type="scientific">Segetibacter aerophilus</name>
    <dbReference type="NCBI Taxonomy" id="670293"/>
    <lineage>
        <taxon>Bacteria</taxon>
        <taxon>Pseudomonadati</taxon>
        <taxon>Bacteroidota</taxon>
        <taxon>Chitinophagia</taxon>
        <taxon>Chitinophagales</taxon>
        <taxon>Chitinophagaceae</taxon>
        <taxon>Segetibacter</taxon>
    </lineage>
</organism>
<dbReference type="EMBL" id="BJYT01000004">
    <property type="protein sequence ID" value="GEO08783.1"/>
    <property type="molecule type" value="Genomic_DNA"/>
</dbReference>
<proteinExistence type="predicted"/>
<dbReference type="OrthoDB" id="798059at2"/>
<keyword evidence="3" id="KW-1185">Reference proteome</keyword>
<comment type="caution">
    <text evidence="2">The sequence shown here is derived from an EMBL/GenBank/DDBJ whole genome shotgun (WGS) entry which is preliminary data.</text>
</comment>
<keyword evidence="1" id="KW-0812">Transmembrane</keyword>
<accession>A0A512BA22</accession>
<protein>
    <submittedName>
        <fullName evidence="2">Uncharacterized protein</fullName>
    </submittedName>
</protein>
<evidence type="ECO:0000256" key="1">
    <source>
        <dbReference type="SAM" id="Phobius"/>
    </source>
</evidence>
<dbReference type="Proteomes" id="UP000321513">
    <property type="component" value="Unassembled WGS sequence"/>
</dbReference>